<feature type="compositionally biased region" description="Low complexity" evidence="1">
    <location>
        <begin position="675"/>
        <end position="685"/>
    </location>
</feature>
<feature type="region of interest" description="Disordered" evidence="1">
    <location>
        <begin position="790"/>
        <end position="833"/>
    </location>
</feature>
<evidence type="ECO:0000256" key="2">
    <source>
        <dbReference type="SAM" id="Phobius"/>
    </source>
</evidence>
<organism evidence="3 4">
    <name type="scientific">Catenaria anguillulae PL171</name>
    <dbReference type="NCBI Taxonomy" id="765915"/>
    <lineage>
        <taxon>Eukaryota</taxon>
        <taxon>Fungi</taxon>
        <taxon>Fungi incertae sedis</taxon>
        <taxon>Blastocladiomycota</taxon>
        <taxon>Blastocladiomycetes</taxon>
        <taxon>Blastocladiales</taxon>
        <taxon>Catenariaceae</taxon>
        <taxon>Catenaria</taxon>
    </lineage>
</organism>
<comment type="caution">
    <text evidence="3">The sequence shown here is derived from an EMBL/GenBank/DDBJ whole genome shotgun (WGS) entry which is preliminary data.</text>
</comment>
<dbReference type="AlphaFoldDB" id="A0A1Y2HWN0"/>
<feature type="compositionally biased region" description="Low complexity" evidence="1">
    <location>
        <begin position="625"/>
        <end position="634"/>
    </location>
</feature>
<keyword evidence="2" id="KW-0812">Transmembrane</keyword>
<feature type="transmembrane region" description="Helical" evidence="2">
    <location>
        <begin position="363"/>
        <end position="386"/>
    </location>
</feature>
<feature type="transmembrane region" description="Helical" evidence="2">
    <location>
        <begin position="16"/>
        <end position="39"/>
    </location>
</feature>
<keyword evidence="2" id="KW-1133">Transmembrane helix</keyword>
<evidence type="ECO:0000313" key="4">
    <source>
        <dbReference type="Proteomes" id="UP000193411"/>
    </source>
</evidence>
<feature type="compositionally biased region" description="Low complexity" evidence="1">
    <location>
        <begin position="694"/>
        <end position="707"/>
    </location>
</feature>
<feature type="region of interest" description="Disordered" evidence="1">
    <location>
        <begin position="588"/>
        <end position="729"/>
    </location>
</feature>
<keyword evidence="2" id="KW-0472">Membrane</keyword>
<feature type="region of interest" description="Disordered" evidence="1">
    <location>
        <begin position="886"/>
        <end position="905"/>
    </location>
</feature>
<feature type="compositionally biased region" description="Polar residues" evidence="1">
    <location>
        <begin position="613"/>
        <end position="624"/>
    </location>
</feature>
<name>A0A1Y2HWN0_9FUNG</name>
<reference evidence="3 4" key="1">
    <citation type="submission" date="2016-07" db="EMBL/GenBank/DDBJ databases">
        <title>Pervasive Adenine N6-methylation of Active Genes in Fungi.</title>
        <authorList>
            <consortium name="DOE Joint Genome Institute"/>
            <person name="Mondo S.J."/>
            <person name="Dannebaum R.O."/>
            <person name="Kuo R.C."/>
            <person name="Labutti K."/>
            <person name="Haridas S."/>
            <person name="Kuo A."/>
            <person name="Salamov A."/>
            <person name="Ahrendt S.R."/>
            <person name="Lipzen A."/>
            <person name="Sullivan W."/>
            <person name="Andreopoulos W.B."/>
            <person name="Clum A."/>
            <person name="Lindquist E."/>
            <person name="Daum C."/>
            <person name="Ramamoorthy G.K."/>
            <person name="Gryganskyi A."/>
            <person name="Culley D."/>
            <person name="Magnuson J.K."/>
            <person name="James T.Y."/>
            <person name="O'Malley M.A."/>
            <person name="Stajich J.E."/>
            <person name="Spatafora J.W."/>
            <person name="Visel A."/>
            <person name="Grigoriev I.V."/>
        </authorList>
    </citation>
    <scope>NUCLEOTIDE SEQUENCE [LARGE SCALE GENOMIC DNA]</scope>
    <source>
        <strain evidence="3 4">PL171</strain>
    </source>
</reference>
<dbReference type="EMBL" id="MCFL01000009">
    <property type="protein sequence ID" value="ORZ38364.1"/>
    <property type="molecule type" value="Genomic_DNA"/>
</dbReference>
<keyword evidence="4" id="KW-1185">Reference proteome</keyword>
<gene>
    <name evidence="3" type="ORF">BCR44DRAFT_1323276</name>
</gene>
<evidence type="ECO:0000313" key="3">
    <source>
        <dbReference type="EMBL" id="ORZ38364.1"/>
    </source>
</evidence>
<feature type="compositionally biased region" description="Polar residues" evidence="1">
    <location>
        <begin position="515"/>
        <end position="538"/>
    </location>
</feature>
<sequence>MSLPPVTIDAIVRDEALIFTILSATTSMLCIMSIILPVYRSVSATRRQERDKNASTPLVGKRRLASRLQSIPISVLRSVLKRSTFQFLLLVEATMSLLVDAMALAYEQKLNQPSSFSRYCSSERNTVFALHHAAIALHIQLSLFRAGEFTFLFVKAPDKPPNESMWRRLGHWLFPQRAASIGLEQQIAEPNHGEKTQQPAMAAHSPTLKPPVVIISQTSASLRSGSLSFTGQYQDQSSGMIASNTYLRMAFLSRIKLPAHWVVWIGFSLESFRRIILILSPVGIAFAEYSTFHRGCVHQFPTQALEDSYWDYNFDFRLTVFGLVQFFAVSYITLGLSCITPLLRFRSILTAVNVMEHMRQAKLHMRCSMAVLVLGSLASSKLPLFLGSALHSLMCRFHLAWQLAYIEAMVPVRNEVPALQQSQPWANMVGEVSHGERKPKPRVGLLSASFVAGLDMFAKSAASLVTFRMSSHDVSGTGSRPSPTASPPGAGGSGAGGFLSPHSAIHTAPNHHQGRQQLSTSPRNLSFQPAPEHSSSTQLTISPLAAQCNPKSMGSLPTLIERSRRASLKVAAAVGIPSAISEQQVTFPLNPHAPSESMHMASGRRGSEHHSPISPSHGASQQFSNNNINTRTNNSELNSRTLTSTGRRGSMQSARSYTRTDSEKVSGGTSPQFLSANSSILDSSSMHTPPEFSPRAAAAAATPTRAPGLMGTCGVQASAPPPPSLGELALLPEMDSESTTSTASATSSTDGHGLILATTIALSTEPPPATLHGQPGAKGSFPRGKAVGIATASQSRPTHASITSRQSDLPRSSTAGSSATGAIAPSDTSLFTPPHSSGAIYMTALRNDSSSVASSDSLRNLAFSSHTSIGSSHLATDVHSLVHTRNTIQEDSEPPPPAPPGGAMTFHERGQLAVASCPIATDPDNGGMQQQSVLVESGTTGREQAVLFLPVATLDFYHSAHVGPDTQE</sequence>
<feature type="transmembrane region" description="Helical" evidence="2">
    <location>
        <begin position="275"/>
        <end position="292"/>
    </location>
</feature>
<dbReference type="Proteomes" id="UP000193411">
    <property type="component" value="Unassembled WGS sequence"/>
</dbReference>
<proteinExistence type="predicted"/>
<feature type="region of interest" description="Disordered" evidence="1">
    <location>
        <begin position="471"/>
        <end position="538"/>
    </location>
</feature>
<feature type="compositionally biased region" description="Polar residues" evidence="1">
    <location>
        <begin position="791"/>
        <end position="811"/>
    </location>
</feature>
<accession>A0A1Y2HWN0</accession>
<protein>
    <submittedName>
        <fullName evidence="3">Uncharacterized protein</fullName>
    </submittedName>
</protein>
<feature type="compositionally biased region" description="Polar residues" evidence="1">
    <location>
        <begin position="635"/>
        <end position="657"/>
    </location>
</feature>
<feature type="region of interest" description="Disordered" evidence="1">
    <location>
        <begin position="765"/>
        <end position="784"/>
    </location>
</feature>
<feature type="transmembrane region" description="Helical" evidence="2">
    <location>
        <begin position="318"/>
        <end position="343"/>
    </location>
</feature>
<feature type="compositionally biased region" description="Low complexity" evidence="1">
    <location>
        <begin position="812"/>
        <end position="824"/>
    </location>
</feature>
<evidence type="ECO:0000256" key="1">
    <source>
        <dbReference type="SAM" id="MobiDB-lite"/>
    </source>
</evidence>